<keyword evidence="2" id="KW-0808">Transferase</keyword>
<dbReference type="GO" id="GO:0016740">
    <property type="term" value="F:transferase activity"/>
    <property type="evidence" value="ECO:0007669"/>
    <property type="project" value="UniProtKB-KW"/>
</dbReference>
<feature type="transmembrane region" description="Helical" evidence="1">
    <location>
        <begin position="308"/>
        <end position="327"/>
    </location>
</feature>
<keyword evidence="1" id="KW-0812">Transmembrane</keyword>
<keyword evidence="1" id="KW-1133">Transmembrane helix</keyword>
<feature type="transmembrane region" description="Helical" evidence="1">
    <location>
        <begin position="370"/>
        <end position="391"/>
    </location>
</feature>
<sequence>MQTQTYDWTGEFNKMMLNSLITTFGLDPMLFDDKRGGNVTTLHNVRSEGLVAGEHHRELIANKPGYDAHAAHNVKEFLDAKAELKVLRKSGAEIQDAYSDQILNNSRTDLDHIVSAKAIDADPARIISGLNVGELAAIEENLTPTSASINRSKGADSADEFEKRIKRDQKVRDKFRASIAGRTDLSKEEQQTLNLYDQQEMIDFDKMRELEAKANNARQRKEDDAYYASVDFAKHTIKDAGISGVKNGTKLVLGTLFTELWFELKAGIPEIYKKHSGHFVLVNFMSDVRDLLDKCWERIMVKIAEVPALFMNGLFSGVITSVTTTIVNKATTTVKLFGRFFRTIFDAIIASIKMIVFPPAGMKASERAQGVVNILSVAIAGCVGIAVNGAVNASYTGPFAEEVGLFLGMLATGIVTITCGYFINHSPTVQKFWNFFNHFKSTEVQTLEHTNMLNEKLNKLFEDIAEVEMGLDAEELSQFVSSLRGSSTESDRTQVLKVQIEKMGIDSPFIPGDIESIDSWLATL</sequence>
<evidence type="ECO:0000256" key="1">
    <source>
        <dbReference type="SAM" id="Phobius"/>
    </source>
</evidence>
<keyword evidence="3" id="KW-1185">Reference proteome</keyword>
<evidence type="ECO:0000313" key="2">
    <source>
        <dbReference type="EMBL" id="QDH47042.1"/>
    </source>
</evidence>
<protein>
    <submittedName>
        <fullName evidence="2">Putative cobalamin adenosyltransferase</fullName>
    </submittedName>
</protein>
<name>A0A514A1D6_9CAUD</name>
<reference evidence="2 3" key="1">
    <citation type="submission" date="2019-04" db="EMBL/GenBank/DDBJ databases">
        <title>Novel bacteriophages capable of disrupting biofilms from clinical strains of Aeromonas hydrophila with intrinsic antibiotic resistance.</title>
        <authorList>
            <person name="Kabwe M."/>
            <person name="Brown T.L."/>
            <person name="Speirs L."/>
            <person name="Ku H."/>
            <person name="Leach M."/>
            <person name="Chan H.T."/>
            <person name="Petrovski S."/>
            <person name="Lock P."/>
            <person name="Tucci J."/>
        </authorList>
    </citation>
    <scope>NUCLEOTIDE SEQUENCE [LARGE SCALE GENOMIC DNA]</scope>
</reference>
<feature type="transmembrane region" description="Helical" evidence="1">
    <location>
        <begin position="339"/>
        <end position="358"/>
    </location>
</feature>
<dbReference type="EMBL" id="MK838116">
    <property type="protein sequence ID" value="QDH47042.1"/>
    <property type="molecule type" value="Genomic_DNA"/>
</dbReference>
<dbReference type="Proteomes" id="UP000318420">
    <property type="component" value="Segment"/>
</dbReference>
<feature type="transmembrane region" description="Helical" evidence="1">
    <location>
        <begin position="403"/>
        <end position="423"/>
    </location>
</feature>
<accession>A0A514A1D6</accession>
<gene>
    <name evidence="2" type="ORF">LAh10_80</name>
</gene>
<organism evidence="2 3">
    <name type="scientific">Aeromonas phage LAh10</name>
    <dbReference type="NCBI Taxonomy" id="2591025"/>
    <lineage>
        <taxon>Viruses</taxon>
        <taxon>Duplodnaviria</taxon>
        <taxon>Heunggongvirae</taxon>
        <taxon>Uroviricota</taxon>
        <taxon>Caudoviricetes</taxon>
        <taxon>Chimalliviridae</taxon>
        <taxon>Ludhianavirus</taxon>
        <taxon>Ludhianavirus LAh10</taxon>
    </lineage>
</organism>
<keyword evidence="1" id="KW-0472">Membrane</keyword>
<proteinExistence type="predicted"/>
<evidence type="ECO:0000313" key="3">
    <source>
        <dbReference type="Proteomes" id="UP000318420"/>
    </source>
</evidence>